<dbReference type="PANTHER" id="PTHR42723">
    <property type="entry name" value="CHLOROPHYLL SYNTHASE"/>
    <property type="match status" value="1"/>
</dbReference>
<protein>
    <submittedName>
        <fullName evidence="6">UbiA family prenyltransferase</fullName>
    </submittedName>
</protein>
<dbReference type="Gene3D" id="1.10.357.140">
    <property type="entry name" value="UbiA prenyltransferase"/>
    <property type="match status" value="1"/>
</dbReference>
<sequence>MTTSIGPSTGSSLPLRHGVLCLAEARPSVQLNFLLRFLTGASLSSAVADEGDLGRTAWGALTWVLAVFAVYLYNGVTDVCEDRLNGSRRPIARGELPPGFATVVAAGAAVAAVAISLALGPVSVGMIIFMLVLGYLYSGPPFHLKRKTSGTVAIGLTASILTYYAGAHAYAGGIDSGTQLIVFVLAASLWTGLVGTTTKDLPDLEGDAAAGRVTFAVVYGERALRLAIVNVSLALPTVVTGVVLLLGDTSLYLPAAAMCLGGLAIALLCRGPIPAGPRRRRPYAVFMVTQYVLHVCVIVPQLARDWPPL</sequence>
<name>A0ABV5TST2_9ACTN</name>
<keyword evidence="2 5" id="KW-0812">Transmembrane</keyword>
<evidence type="ECO:0000256" key="2">
    <source>
        <dbReference type="ARBA" id="ARBA00022692"/>
    </source>
</evidence>
<evidence type="ECO:0000313" key="7">
    <source>
        <dbReference type="Proteomes" id="UP001589610"/>
    </source>
</evidence>
<feature type="transmembrane region" description="Helical" evidence="5">
    <location>
        <begin position="252"/>
        <end position="271"/>
    </location>
</feature>
<gene>
    <name evidence="6" type="ORF">ACFFRH_42605</name>
</gene>
<accession>A0ABV5TST2</accession>
<reference evidence="6 7" key="1">
    <citation type="submission" date="2024-09" db="EMBL/GenBank/DDBJ databases">
        <authorList>
            <person name="Sun Q."/>
            <person name="Mori K."/>
        </authorList>
    </citation>
    <scope>NUCLEOTIDE SEQUENCE [LARGE SCALE GENOMIC DNA]</scope>
    <source>
        <strain evidence="6 7">JCM 3028</strain>
    </source>
</reference>
<feature type="transmembrane region" description="Helical" evidence="5">
    <location>
        <begin position="283"/>
        <end position="303"/>
    </location>
</feature>
<dbReference type="RefSeq" id="WP_344747673.1">
    <property type="nucleotide sequence ID" value="NZ_BAAAWW010000135.1"/>
</dbReference>
<comment type="caution">
    <text evidence="6">The sequence shown here is derived from an EMBL/GenBank/DDBJ whole genome shotgun (WGS) entry which is preliminary data.</text>
</comment>
<dbReference type="PANTHER" id="PTHR42723:SF1">
    <property type="entry name" value="CHLOROPHYLL SYNTHASE, CHLOROPLASTIC"/>
    <property type="match status" value="1"/>
</dbReference>
<proteinExistence type="predicted"/>
<keyword evidence="3 5" id="KW-1133">Transmembrane helix</keyword>
<keyword evidence="4 5" id="KW-0472">Membrane</keyword>
<comment type="subcellular location">
    <subcellularLocation>
        <location evidence="1">Membrane</location>
        <topology evidence="1">Multi-pass membrane protein</topology>
    </subcellularLocation>
</comment>
<dbReference type="EMBL" id="JBHMBS010000050">
    <property type="protein sequence ID" value="MFB9682205.1"/>
    <property type="molecule type" value="Genomic_DNA"/>
</dbReference>
<evidence type="ECO:0000256" key="3">
    <source>
        <dbReference type="ARBA" id="ARBA00022989"/>
    </source>
</evidence>
<dbReference type="InterPro" id="IPR050475">
    <property type="entry name" value="Prenyltransferase_related"/>
</dbReference>
<feature type="transmembrane region" description="Helical" evidence="5">
    <location>
        <begin position="57"/>
        <end position="76"/>
    </location>
</feature>
<feature type="transmembrane region" description="Helical" evidence="5">
    <location>
        <begin position="121"/>
        <end position="138"/>
    </location>
</feature>
<evidence type="ECO:0000313" key="6">
    <source>
        <dbReference type="EMBL" id="MFB9682205.1"/>
    </source>
</evidence>
<dbReference type="CDD" id="cd13956">
    <property type="entry name" value="PT_UbiA"/>
    <property type="match status" value="1"/>
</dbReference>
<feature type="transmembrane region" description="Helical" evidence="5">
    <location>
        <begin position="177"/>
        <end position="195"/>
    </location>
</feature>
<dbReference type="InterPro" id="IPR000537">
    <property type="entry name" value="UbiA_prenyltransferase"/>
</dbReference>
<feature type="transmembrane region" description="Helical" evidence="5">
    <location>
        <begin position="226"/>
        <end position="246"/>
    </location>
</feature>
<dbReference type="InterPro" id="IPR044878">
    <property type="entry name" value="UbiA_sf"/>
</dbReference>
<dbReference type="Pfam" id="PF01040">
    <property type="entry name" value="UbiA"/>
    <property type="match status" value="1"/>
</dbReference>
<evidence type="ECO:0000256" key="5">
    <source>
        <dbReference type="SAM" id="Phobius"/>
    </source>
</evidence>
<dbReference type="Proteomes" id="UP001589610">
    <property type="component" value="Unassembled WGS sequence"/>
</dbReference>
<evidence type="ECO:0000256" key="4">
    <source>
        <dbReference type="ARBA" id="ARBA00023136"/>
    </source>
</evidence>
<keyword evidence="7" id="KW-1185">Reference proteome</keyword>
<organism evidence="6 7">
    <name type="scientific">Streptosporangium vulgare</name>
    <dbReference type="NCBI Taxonomy" id="46190"/>
    <lineage>
        <taxon>Bacteria</taxon>
        <taxon>Bacillati</taxon>
        <taxon>Actinomycetota</taxon>
        <taxon>Actinomycetes</taxon>
        <taxon>Streptosporangiales</taxon>
        <taxon>Streptosporangiaceae</taxon>
        <taxon>Streptosporangium</taxon>
    </lineage>
</organism>
<evidence type="ECO:0000256" key="1">
    <source>
        <dbReference type="ARBA" id="ARBA00004141"/>
    </source>
</evidence>
<feature type="transmembrane region" description="Helical" evidence="5">
    <location>
        <begin position="150"/>
        <end position="171"/>
    </location>
</feature>
<feature type="transmembrane region" description="Helical" evidence="5">
    <location>
        <begin position="96"/>
        <end position="115"/>
    </location>
</feature>